<feature type="transmembrane region" description="Helical" evidence="1">
    <location>
        <begin position="6"/>
        <end position="31"/>
    </location>
</feature>
<feature type="transmembrane region" description="Helical" evidence="1">
    <location>
        <begin position="228"/>
        <end position="246"/>
    </location>
</feature>
<feature type="transmembrane region" description="Helical" evidence="1">
    <location>
        <begin position="82"/>
        <end position="103"/>
    </location>
</feature>
<dbReference type="EMBL" id="JASDCQ010000001">
    <property type="protein sequence ID" value="MDN3426952.1"/>
    <property type="molecule type" value="Genomic_DNA"/>
</dbReference>
<dbReference type="InterPro" id="IPR007820">
    <property type="entry name" value="AbrB_fam"/>
</dbReference>
<dbReference type="NCBIfam" id="TIGR03082">
    <property type="entry name" value="Gneg_AbrB_dup"/>
    <property type="match status" value="2"/>
</dbReference>
<gene>
    <name evidence="2" type="ORF">QMA01_06560</name>
</gene>
<dbReference type="PIRSF" id="PIRSF038991">
    <property type="entry name" value="Protein_AbrB"/>
    <property type="match status" value="1"/>
</dbReference>
<accession>A0ABT7ZIH5</accession>
<keyword evidence="3" id="KW-1185">Reference proteome</keyword>
<protein>
    <submittedName>
        <fullName evidence="2">AbrB family transcriptional regulator</fullName>
    </submittedName>
</protein>
<keyword evidence="1" id="KW-0472">Membrane</keyword>
<comment type="caution">
    <text evidence="2">The sequence shown here is derived from an EMBL/GenBank/DDBJ whole genome shotgun (WGS) entry which is preliminary data.</text>
</comment>
<evidence type="ECO:0000256" key="1">
    <source>
        <dbReference type="SAM" id="Phobius"/>
    </source>
</evidence>
<proteinExistence type="predicted"/>
<keyword evidence="1" id="KW-0812">Transmembrane</keyword>
<sequence>MAVKPFLVTAVIAIAAGAVFEAVGMFLPWLLGPMFALLLVNQFTQIPLYWPRFLRTAGLVMLGVQIGSSFTRDAVLLMVMDLPYMAFMTVSVVALSVALGLLFKRMVHESLGTSLLGSIPGGLAQMVVLAEEIPSANITVVTMMQTIRIFMVVTIVPFLTIFLHGRGAGEMEEQLFTFSPGLFLLALAVSLLLYAGMKKIKFPAAELLAPILAMAIVQAVSGDVLIDMPYWLIAIAQVCIGANLGLQMEGIGDKLTFRLGAAIVLNNVLLISFTVLIAYILANWLPEYIFLDFFLSAAPGGIAEMAITALAVGGDVALITGFQLFRLFFILLVAAPLVAFIVKKLDAKTGY</sequence>
<dbReference type="Pfam" id="PF05145">
    <property type="entry name" value="AbrB"/>
    <property type="match status" value="1"/>
</dbReference>
<name>A0ABT7ZIH5_9BACL</name>
<dbReference type="PANTHER" id="PTHR38457">
    <property type="entry name" value="REGULATOR ABRB-RELATED"/>
    <property type="match status" value="1"/>
</dbReference>
<feature type="transmembrane region" description="Helical" evidence="1">
    <location>
        <begin position="288"/>
        <end position="312"/>
    </location>
</feature>
<dbReference type="InterPro" id="IPR017516">
    <property type="entry name" value="AbrB_dup"/>
</dbReference>
<dbReference type="PANTHER" id="PTHR38457:SF1">
    <property type="entry name" value="REGULATOR ABRB-RELATED"/>
    <property type="match status" value="1"/>
</dbReference>
<keyword evidence="1" id="KW-1133">Transmembrane helix</keyword>
<dbReference type="Proteomes" id="UP001225873">
    <property type="component" value="Unassembled WGS sequence"/>
</dbReference>
<feature type="transmembrane region" description="Helical" evidence="1">
    <location>
        <begin position="258"/>
        <end position="282"/>
    </location>
</feature>
<evidence type="ECO:0000313" key="2">
    <source>
        <dbReference type="EMBL" id="MDN3426952.1"/>
    </source>
</evidence>
<evidence type="ECO:0000313" key="3">
    <source>
        <dbReference type="Proteomes" id="UP001225873"/>
    </source>
</evidence>
<feature type="transmembrane region" description="Helical" evidence="1">
    <location>
        <begin position="175"/>
        <end position="195"/>
    </location>
</feature>
<feature type="transmembrane region" description="Helical" evidence="1">
    <location>
        <begin position="146"/>
        <end position="163"/>
    </location>
</feature>
<reference evidence="2 3" key="1">
    <citation type="submission" date="2023-03" db="EMBL/GenBank/DDBJ databases">
        <authorList>
            <person name="Uniacke-Lowe S."/>
            <person name="Ross P."/>
            <person name="Hill C."/>
        </authorList>
    </citation>
    <scope>NUCLEOTIDE SEQUENCE [LARGE SCALE GENOMIC DNA]</scope>
    <source>
        <strain evidence="2 3">APC 4016</strain>
    </source>
</reference>
<organism evidence="2 3">
    <name type="scientific">Planococcus notacanthi</name>
    <dbReference type="NCBI Taxonomy" id="3035188"/>
    <lineage>
        <taxon>Bacteria</taxon>
        <taxon>Bacillati</taxon>
        <taxon>Bacillota</taxon>
        <taxon>Bacilli</taxon>
        <taxon>Bacillales</taxon>
        <taxon>Caryophanaceae</taxon>
        <taxon>Planococcus</taxon>
    </lineage>
</organism>
<feature type="transmembrane region" description="Helical" evidence="1">
    <location>
        <begin position="324"/>
        <end position="342"/>
    </location>
</feature>